<evidence type="ECO:0000313" key="2">
    <source>
        <dbReference type="Proteomes" id="UP000001340"/>
    </source>
</evidence>
<evidence type="ECO:0000313" key="1">
    <source>
        <dbReference type="EMBL" id="EKR55958.1"/>
    </source>
</evidence>
<dbReference type="EMBL" id="AHNR02000026">
    <property type="protein sequence ID" value="EKR55958.1"/>
    <property type="molecule type" value="Genomic_DNA"/>
</dbReference>
<organism evidence="1 2">
    <name type="scientific">Leptospira interrogans str. UI 12758</name>
    <dbReference type="NCBI Taxonomy" id="1049938"/>
    <lineage>
        <taxon>Bacteria</taxon>
        <taxon>Pseudomonadati</taxon>
        <taxon>Spirochaetota</taxon>
        <taxon>Spirochaetia</taxon>
        <taxon>Leptospirales</taxon>
        <taxon>Leptospiraceae</taxon>
        <taxon>Leptospira</taxon>
    </lineage>
</organism>
<name>A0A0E2D7F4_LEPIR</name>
<gene>
    <name evidence="1" type="ORF">LEP1GSC105_3722</name>
</gene>
<reference evidence="1 2" key="1">
    <citation type="submission" date="2012-10" db="EMBL/GenBank/DDBJ databases">
        <authorList>
            <person name="Harkins D.M."/>
            <person name="Durkin A.S."/>
            <person name="Brinkac L.M."/>
            <person name="Haft D.H."/>
            <person name="Selengut J.D."/>
            <person name="Sanka R."/>
            <person name="DePew J."/>
            <person name="Purushe J."/>
            <person name="Chanthongthip A."/>
            <person name="Lattana O."/>
            <person name="Phetsouvanh R."/>
            <person name="Newton P.N."/>
            <person name="Vinetz J.M."/>
            <person name="Sutton G.G."/>
            <person name="Nierman W.C."/>
            <person name="Fouts D.E."/>
        </authorList>
    </citation>
    <scope>NUCLEOTIDE SEQUENCE [LARGE SCALE GENOMIC DNA]</scope>
    <source>
        <strain evidence="1 2">UI 12758</strain>
    </source>
</reference>
<dbReference type="AlphaFoldDB" id="A0A0E2D7F4"/>
<comment type="caution">
    <text evidence="1">The sequence shown here is derived from an EMBL/GenBank/DDBJ whole genome shotgun (WGS) entry which is preliminary data.</text>
</comment>
<protein>
    <submittedName>
        <fullName evidence="1">Uncharacterized protein</fullName>
    </submittedName>
</protein>
<sequence length="40" mass="4794">MRVPTNLVTLRIFKHLFFVIRVSTFSEFVRKHKSVVVLTF</sequence>
<dbReference type="Proteomes" id="UP000001340">
    <property type="component" value="Unassembled WGS sequence"/>
</dbReference>
<proteinExistence type="predicted"/>
<accession>A0A0E2D7F4</accession>